<feature type="signal peptide" evidence="1">
    <location>
        <begin position="1"/>
        <end position="21"/>
    </location>
</feature>
<keyword evidence="3" id="KW-1185">Reference proteome</keyword>
<feature type="chain" id="PRO_5022728034" description="Sushi domain-containing protein" evidence="1">
    <location>
        <begin position="22"/>
        <end position="123"/>
    </location>
</feature>
<proteinExistence type="predicted"/>
<dbReference type="OrthoDB" id="6381702at2759"/>
<dbReference type="Proteomes" id="UP000324222">
    <property type="component" value="Unassembled WGS sequence"/>
</dbReference>
<comment type="caution">
    <text evidence="2">The sequence shown here is derived from an EMBL/GenBank/DDBJ whole genome shotgun (WGS) entry which is preliminary data.</text>
</comment>
<evidence type="ECO:0000313" key="2">
    <source>
        <dbReference type="EMBL" id="MPC44879.1"/>
    </source>
</evidence>
<organism evidence="2 3">
    <name type="scientific">Portunus trituberculatus</name>
    <name type="common">Swimming crab</name>
    <name type="synonym">Neptunus trituberculatus</name>
    <dbReference type="NCBI Taxonomy" id="210409"/>
    <lineage>
        <taxon>Eukaryota</taxon>
        <taxon>Metazoa</taxon>
        <taxon>Ecdysozoa</taxon>
        <taxon>Arthropoda</taxon>
        <taxon>Crustacea</taxon>
        <taxon>Multicrustacea</taxon>
        <taxon>Malacostraca</taxon>
        <taxon>Eumalacostraca</taxon>
        <taxon>Eucarida</taxon>
        <taxon>Decapoda</taxon>
        <taxon>Pleocyemata</taxon>
        <taxon>Brachyura</taxon>
        <taxon>Eubrachyura</taxon>
        <taxon>Portunoidea</taxon>
        <taxon>Portunidae</taxon>
        <taxon>Portuninae</taxon>
        <taxon>Portunus</taxon>
    </lineage>
</organism>
<name>A0A5B7FI92_PORTR</name>
<evidence type="ECO:0000256" key="1">
    <source>
        <dbReference type="SAM" id="SignalP"/>
    </source>
</evidence>
<protein>
    <recommendedName>
        <fullName evidence="4">Sushi domain-containing protein</fullName>
    </recommendedName>
</protein>
<dbReference type="AlphaFoldDB" id="A0A5B7FI92"/>
<gene>
    <name evidence="2" type="ORF">E2C01_038560</name>
</gene>
<reference evidence="2 3" key="1">
    <citation type="submission" date="2019-05" db="EMBL/GenBank/DDBJ databases">
        <title>Another draft genome of Portunus trituberculatus and its Hox gene families provides insights of decapod evolution.</title>
        <authorList>
            <person name="Jeong J.-H."/>
            <person name="Song I."/>
            <person name="Kim S."/>
            <person name="Choi T."/>
            <person name="Kim D."/>
            <person name="Ryu S."/>
            <person name="Kim W."/>
        </authorList>
    </citation>
    <scope>NUCLEOTIDE SEQUENCE [LARGE SCALE GENOMIC DNA]</scope>
    <source>
        <tissue evidence="2">Muscle</tissue>
    </source>
</reference>
<keyword evidence="1" id="KW-0732">Signal</keyword>
<accession>A0A5B7FI92</accession>
<evidence type="ECO:0008006" key="4">
    <source>
        <dbReference type="Google" id="ProtNLM"/>
    </source>
</evidence>
<sequence>MDLGGLGLHIIFSLLLTLSYACPWGNSSEVPDNAVILHDPTPYWLESAILYECPDGMESDLGNTIVNATCLEDGWILSEPDFACYEGKMCVSFIHFCFYLCECFPCVFICSCSCLYFVSCFSP</sequence>
<evidence type="ECO:0000313" key="3">
    <source>
        <dbReference type="Proteomes" id="UP000324222"/>
    </source>
</evidence>
<dbReference type="EMBL" id="VSRR010006475">
    <property type="protein sequence ID" value="MPC44879.1"/>
    <property type="molecule type" value="Genomic_DNA"/>
</dbReference>